<reference evidence="3 4" key="1">
    <citation type="submission" date="2018-12" db="EMBL/GenBank/DDBJ databases">
        <authorList>
            <person name="Tiukova I."/>
            <person name="Dainat J."/>
        </authorList>
    </citation>
    <scope>NUCLEOTIDE SEQUENCE [LARGE SCALE GENOMIC DNA]</scope>
</reference>
<evidence type="ECO:0000256" key="1">
    <source>
        <dbReference type="SAM" id="Coils"/>
    </source>
</evidence>
<dbReference type="AlphaFoldDB" id="A0A448YIK3"/>
<gene>
    <name evidence="3" type="ORF">BRENAR_LOCUS1520</name>
</gene>
<feature type="coiled-coil region" evidence="1">
    <location>
        <begin position="215"/>
        <end position="291"/>
    </location>
</feature>
<dbReference type="EMBL" id="CAACVR010000007">
    <property type="protein sequence ID" value="VEU20785.1"/>
    <property type="molecule type" value="Genomic_DNA"/>
</dbReference>
<dbReference type="InParanoid" id="A0A448YIK3"/>
<evidence type="ECO:0000313" key="4">
    <source>
        <dbReference type="Proteomes" id="UP000290900"/>
    </source>
</evidence>
<organism evidence="3 4">
    <name type="scientific">Brettanomyces naardenensis</name>
    <name type="common">Yeast</name>
    <dbReference type="NCBI Taxonomy" id="13370"/>
    <lineage>
        <taxon>Eukaryota</taxon>
        <taxon>Fungi</taxon>
        <taxon>Dikarya</taxon>
        <taxon>Ascomycota</taxon>
        <taxon>Saccharomycotina</taxon>
        <taxon>Pichiomycetes</taxon>
        <taxon>Pichiales</taxon>
        <taxon>Pichiaceae</taxon>
        <taxon>Brettanomyces</taxon>
    </lineage>
</organism>
<evidence type="ECO:0000256" key="2">
    <source>
        <dbReference type="SAM" id="MobiDB-lite"/>
    </source>
</evidence>
<accession>A0A448YIK3</accession>
<protein>
    <submittedName>
        <fullName evidence="3">DEKNAAC101670</fullName>
    </submittedName>
</protein>
<keyword evidence="4" id="KW-1185">Reference proteome</keyword>
<proteinExistence type="predicted"/>
<sequence length="511" mass="58347">MPRSKIPTLINPSSPGSKRKSLPLDKRTSPTAGKDVYNRYVDILDAYMDEDLIAENKECVEIEKRVGEAESQVNALNTEKRELIRKRKRLTSSIDDIKGSLGRLTESRILRTKATDKERERHRLLAEEGKEELVRLFKEKIDTIRLECEELVRSSLDDEETVTNRDRRLQSVKLENEMLDNKIVEARKTFELEYHKLEGELELKSLKDIDASPHLSELQRALRQAESKKKELEMESVQLQSQFDEIDGKNEGMLTKIGGLASFKGSLDDKLKDLKTEQEQTTDKLKSIRKKVIEFRGSDFERSEQLYEDVRRKYSIERRKRILIDDQIDDLEDRQRLYVITDTSFHGPARSIDESFDFMPVLQVYLEDTLCGISHTVILFDVDVDGICNLVRGHLSQASQADKFEGFKISLEDVISVDDIGLSGNIAKKIIGFEISVTRGSYARKAIVMFLSLPLNEESIRMSLPLYKKTATFTVVNLKDHPSSGQLIDLLAGHGTGKKVAFDLCNTGNND</sequence>
<evidence type="ECO:0000313" key="3">
    <source>
        <dbReference type="EMBL" id="VEU20785.1"/>
    </source>
</evidence>
<keyword evidence="1" id="KW-0175">Coiled coil</keyword>
<feature type="coiled-coil region" evidence="1">
    <location>
        <begin position="52"/>
        <end position="93"/>
    </location>
</feature>
<dbReference type="Proteomes" id="UP000290900">
    <property type="component" value="Unassembled WGS sequence"/>
</dbReference>
<name>A0A448YIK3_BRENA</name>
<feature type="region of interest" description="Disordered" evidence="2">
    <location>
        <begin position="1"/>
        <end position="32"/>
    </location>
</feature>
<dbReference type="OrthoDB" id="3993603at2759"/>